<dbReference type="SUPFAM" id="SSF82649">
    <property type="entry name" value="SufE/NifU"/>
    <property type="match status" value="1"/>
</dbReference>
<dbReference type="CDD" id="cd06664">
    <property type="entry name" value="IscU_like"/>
    <property type="match status" value="1"/>
</dbReference>
<protein>
    <submittedName>
        <fullName evidence="3">Nitrogen fixation protein NifU</fullName>
    </submittedName>
</protein>
<dbReference type="Proteomes" id="UP000190286">
    <property type="component" value="Unassembled WGS sequence"/>
</dbReference>
<comment type="similarity">
    <text evidence="1">Belongs to the NifU family.</text>
</comment>
<evidence type="ECO:0000313" key="4">
    <source>
        <dbReference type="Proteomes" id="UP000190286"/>
    </source>
</evidence>
<dbReference type="Gene3D" id="3.90.1010.10">
    <property type="match status" value="1"/>
</dbReference>
<sequence length="153" mass="16644">MNLNELYTQIITENSRSKENRHPVEGATHSLEGVNPSCGDDITLQLRVKDGKIEDAGFIGSGCAISQASASLMIDLVKGRTVEDAHRLISLYFQMIKGKITPEELDDLEDVAALQGIAHVPARVKCAVLAWHTLEEALDGEGKTDKVTTEEEA</sequence>
<dbReference type="PANTHER" id="PTHR10093">
    <property type="entry name" value="IRON-SULFUR CLUSTER ASSEMBLY ENZYME NIFU HOMOLOG"/>
    <property type="match status" value="1"/>
</dbReference>
<dbReference type="InterPro" id="IPR002871">
    <property type="entry name" value="NIF_FeS_clus_asmbl_NifU_N"/>
</dbReference>
<dbReference type="Pfam" id="PF01592">
    <property type="entry name" value="NifU_N"/>
    <property type="match status" value="1"/>
</dbReference>
<accession>A0A1T4XBI6</accession>
<dbReference type="OrthoDB" id="9804157at2"/>
<dbReference type="STRING" id="745368.SAMN02745178_01659"/>
<dbReference type="NCBIfam" id="TIGR01994">
    <property type="entry name" value="SUF_scaf_2"/>
    <property type="match status" value="1"/>
</dbReference>
<proteinExistence type="inferred from homology"/>
<keyword evidence="4" id="KW-1185">Reference proteome</keyword>
<evidence type="ECO:0000256" key="1">
    <source>
        <dbReference type="ARBA" id="ARBA00006420"/>
    </source>
</evidence>
<feature type="domain" description="NIF system FeS cluster assembly NifU N-terminal" evidence="2">
    <location>
        <begin position="20"/>
        <end position="88"/>
    </location>
</feature>
<name>A0A1T4XBI6_9FIRM</name>
<dbReference type="RefSeq" id="WP_078784582.1">
    <property type="nucleotide sequence ID" value="NZ_CABIYV010000003.1"/>
</dbReference>
<dbReference type="GO" id="GO:0005506">
    <property type="term" value="F:iron ion binding"/>
    <property type="evidence" value="ECO:0007669"/>
    <property type="project" value="InterPro"/>
</dbReference>
<dbReference type="GO" id="GO:0016226">
    <property type="term" value="P:iron-sulfur cluster assembly"/>
    <property type="evidence" value="ECO:0007669"/>
    <property type="project" value="InterPro"/>
</dbReference>
<evidence type="ECO:0000313" key="3">
    <source>
        <dbReference type="EMBL" id="SKA86950.1"/>
    </source>
</evidence>
<gene>
    <name evidence="3" type="ORF">SAMN02745178_01659</name>
</gene>
<dbReference type="GO" id="GO:0051536">
    <property type="term" value="F:iron-sulfur cluster binding"/>
    <property type="evidence" value="ECO:0007669"/>
    <property type="project" value="InterPro"/>
</dbReference>
<organism evidence="3 4">
    <name type="scientific">Gemmiger formicilis</name>
    <dbReference type="NCBI Taxonomy" id="745368"/>
    <lineage>
        <taxon>Bacteria</taxon>
        <taxon>Bacillati</taxon>
        <taxon>Bacillota</taxon>
        <taxon>Clostridia</taxon>
        <taxon>Eubacteriales</taxon>
        <taxon>Gemmiger</taxon>
    </lineage>
</organism>
<dbReference type="EMBL" id="FUYF01000008">
    <property type="protein sequence ID" value="SKA86950.1"/>
    <property type="molecule type" value="Genomic_DNA"/>
</dbReference>
<reference evidence="3 4" key="1">
    <citation type="submission" date="2017-02" db="EMBL/GenBank/DDBJ databases">
        <authorList>
            <person name="Peterson S.W."/>
        </authorList>
    </citation>
    <scope>NUCLEOTIDE SEQUENCE [LARGE SCALE GENOMIC DNA]</scope>
    <source>
        <strain evidence="3 4">ATCC 27749</strain>
    </source>
</reference>
<dbReference type="GeneID" id="93338118"/>
<dbReference type="AlphaFoldDB" id="A0A1T4XBI6"/>
<dbReference type="FunFam" id="3.90.1010.10:FF:000002">
    <property type="entry name" value="Iron-sulfur cluster assembly scaffold protein NifU"/>
    <property type="match status" value="1"/>
</dbReference>
<evidence type="ECO:0000259" key="2">
    <source>
        <dbReference type="Pfam" id="PF01592"/>
    </source>
</evidence>